<feature type="chain" id="PRO_5002539037" description="TrbL/VirB6 plasmid conjugal transfer protein" evidence="3">
    <location>
        <begin position="30"/>
        <end position="624"/>
    </location>
</feature>
<dbReference type="InterPro" id="IPR045782">
    <property type="entry name" value="TrbL_3"/>
</dbReference>
<dbReference type="Proteomes" id="UP000034067">
    <property type="component" value="Unassembled WGS sequence"/>
</dbReference>
<keyword evidence="2" id="KW-1133">Transmembrane helix</keyword>
<accession>A0A0G1PL58</accession>
<feature type="region of interest" description="Disordered" evidence="1">
    <location>
        <begin position="590"/>
        <end position="624"/>
    </location>
</feature>
<feature type="transmembrane region" description="Helical" evidence="2">
    <location>
        <begin position="317"/>
        <end position="340"/>
    </location>
</feature>
<sequence length="624" mass="67557">MISSRKTKFLIILLLILAISFGAANFAHAAGALTSFFGSLVDFTAEAVFNIVGAILAAIGFVLGLILALEGMILDYVLSLTNLSNAPVVLVGWGITRDLANMFFILVMIWIAFTTILQIETYRTKELVTRLIIVALLINFSLVIAGVIIDFTQVITDFFISQASGGGTLAGTANLSASLAKGLQISSYYQPSPAQNAQAVLAQAASIPLMVVAGSAFAVIFSGLAIFVFAAAIILFVVRIVALWFLLIVSPIAWAASIMPDTKHLWDRWWKEFLRWAFFAPAYSFFIYLALLIVQMNGVKGQFPLVAMVGDNPVTPLAANSSPSAVLNMVLVIVILIAGIKVAESMGAYGAAETMKYAKKWGNQAKDYTGRMGRRAAVATGAPQAIAKQLSRVPLLRQAARPLRRFEETEREARAQRVNQSKERVKGWTKENAAAEYRAAFDPQTKAGLLLGLSAKWQGLSALDREEKISGLKTLQNLDMQNELMTVLRKEPTLAPTVGKTIEDVVKRISPSDIKDMSPDVISNPEVARFFNQGQLRSIFNEGLSEAFAKAFPKANELGFTVAGTADYLLSSPGWASIISGLETVAIKEEKKGEQPKEEKAGEQPRVTLAGKYAGVPPQGERKG</sequence>
<feature type="signal peptide" evidence="3">
    <location>
        <begin position="1"/>
        <end position="29"/>
    </location>
</feature>
<keyword evidence="2" id="KW-0472">Membrane</keyword>
<feature type="transmembrane region" description="Helical" evidence="2">
    <location>
        <begin position="102"/>
        <end position="119"/>
    </location>
</feature>
<evidence type="ECO:0000256" key="3">
    <source>
        <dbReference type="SAM" id="SignalP"/>
    </source>
</evidence>
<dbReference type="PATRIC" id="fig|1618617.3.peg.603"/>
<dbReference type="Pfam" id="PF19590">
    <property type="entry name" value="TrbL_3"/>
    <property type="match status" value="1"/>
</dbReference>
<keyword evidence="2" id="KW-0812">Transmembrane</keyword>
<protein>
    <recommendedName>
        <fullName evidence="6">TrbL/VirB6 plasmid conjugal transfer protein</fullName>
    </recommendedName>
</protein>
<feature type="transmembrane region" description="Helical" evidence="2">
    <location>
        <begin position="76"/>
        <end position="96"/>
    </location>
</feature>
<feature type="transmembrane region" description="Helical" evidence="2">
    <location>
        <begin position="227"/>
        <end position="255"/>
    </location>
</feature>
<evidence type="ECO:0000313" key="4">
    <source>
        <dbReference type="EMBL" id="KKU33476.1"/>
    </source>
</evidence>
<feature type="transmembrane region" description="Helical" evidence="2">
    <location>
        <begin position="200"/>
        <end position="221"/>
    </location>
</feature>
<dbReference type="EMBL" id="LCMJ01000047">
    <property type="protein sequence ID" value="KKU33476.1"/>
    <property type="molecule type" value="Genomic_DNA"/>
</dbReference>
<feature type="compositionally biased region" description="Basic and acidic residues" evidence="1">
    <location>
        <begin position="590"/>
        <end position="603"/>
    </location>
</feature>
<keyword evidence="3" id="KW-0732">Signal</keyword>
<name>A0A0G1PL58_9BACT</name>
<evidence type="ECO:0000256" key="2">
    <source>
        <dbReference type="SAM" id="Phobius"/>
    </source>
</evidence>
<feature type="transmembrane region" description="Helical" evidence="2">
    <location>
        <begin position="131"/>
        <end position="152"/>
    </location>
</feature>
<gene>
    <name evidence="4" type="ORF">UX48_C0047G0013</name>
</gene>
<evidence type="ECO:0000313" key="5">
    <source>
        <dbReference type="Proteomes" id="UP000034067"/>
    </source>
</evidence>
<feature type="transmembrane region" description="Helical" evidence="2">
    <location>
        <begin position="48"/>
        <end position="69"/>
    </location>
</feature>
<dbReference type="AlphaFoldDB" id="A0A0G1PL58"/>
<organism evidence="4 5">
    <name type="scientific">Candidatus Azambacteria bacterium GW2011_GWB1_46_27</name>
    <dbReference type="NCBI Taxonomy" id="1618617"/>
    <lineage>
        <taxon>Bacteria</taxon>
        <taxon>Candidatus Azamiibacteriota</taxon>
    </lineage>
</organism>
<feature type="transmembrane region" description="Helical" evidence="2">
    <location>
        <begin position="276"/>
        <end position="297"/>
    </location>
</feature>
<evidence type="ECO:0000256" key="1">
    <source>
        <dbReference type="SAM" id="MobiDB-lite"/>
    </source>
</evidence>
<evidence type="ECO:0008006" key="6">
    <source>
        <dbReference type="Google" id="ProtNLM"/>
    </source>
</evidence>
<proteinExistence type="predicted"/>
<reference evidence="4 5" key="1">
    <citation type="journal article" date="2015" name="Nature">
        <title>rRNA introns, odd ribosomes, and small enigmatic genomes across a large radiation of phyla.</title>
        <authorList>
            <person name="Brown C.T."/>
            <person name="Hug L.A."/>
            <person name="Thomas B.C."/>
            <person name="Sharon I."/>
            <person name="Castelle C.J."/>
            <person name="Singh A."/>
            <person name="Wilkins M.J."/>
            <person name="Williams K.H."/>
            <person name="Banfield J.F."/>
        </authorList>
    </citation>
    <scope>NUCLEOTIDE SEQUENCE [LARGE SCALE GENOMIC DNA]</scope>
</reference>
<comment type="caution">
    <text evidence="4">The sequence shown here is derived from an EMBL/GenBank/DDBJ whole genome shotgun (WGS) entry which is preliminary data.</text>
</comment>